<dbReference type="EMBL" id="JACCFP010000001">
    <property type="protein sequence ID" value="NYI99394.1"/>
    <property type="molecule type" value="Genomic_DNA"/>
</dbReference>
<dbReference type="InterPro" id="IPR048447">
    <property type="entry name" value="DUF1980_C"/>
</dbReference>
<organism evidence="3 4">
    <name type="scientific">Nocardioides thalensis</name>
    <dbReference type="NCBI Taxonomy" id="1914755"/>
    <lineage>
        <taxon>Bacteria</taxon>
        <taxon>Bacillati</taxon>
        <taxon>Actinomycetota</taxon>
        <taxon>Actinomycetes</taxon>
        <taxon>Propionibacteriales</taxon>
        <taxon>Nocardioidaceae</taxon>
        <taxon>Nocardioides</taxon>
    </lineage>
</organism>
<evidence type="ECO:0000256" key="1">
    <source>
        <dbReference type="SAM" id="Phobius"/>
    </source>
</evidence>
<feature type="transmembrane region" description="Helical" evidence="1">
    <location>
        <begin position="37"/>
        <end position="61"/>
    </location>
</feature>
<keyword evidence="1" id="KW-0472">Membrane</keyword>
<protein>
    <submittedName>
        <fullName evidence="3">Putative repeat protein (TIGR03943 family)</fullName>
    </submittedName>
</protein>
<reference evidence="3 4" key="1">
    <citation type="submission" date="2020-07" db="EMBL/GenBank/DDBJ databases">
        <title>Sequencing the genomes of 1000 actinobacteria strains.</title>
        <authorList>
            <person name="Klenk H.-P."/>
        </authorList>
    </citation>
    <scope>NUCLEOTIDE SEQUENCE [LARGE SCALE GENOMIC DNA]</scope>
    <source>
        <strain evidence="3 4">DSM 103833</strain>
    </source>
</reference>
<dbReference type="RefSeq" id="WP_179666049.1">
    <property type="nucleotide sequence ID" value="NZ_JACCFP010000001.1"/>
</dbReference>
<dbReference type="Pfam" id="PF21537">
    <property type="entry name" value="DUF1980_C"/>
    <property type="match status" value="1"/>
</dbReference>
<dbReference type="AlphaFoldDB" id="A0A853BWE3"/>
<keyword evidence="1" id="KW-0812">Transmembrane</keyword>
<feature type="domain" description="DUF1980" evidence="2">
    <location>
        <begin position="142"/>
        <end position="231"/>
    </location>
</feature>
<feature type="transmembrane region" description="Helical" evidence="1">
    <location>
        <begin position="73"/>
        <end position="97"/>
    </location>
</feature>
<dbReference type="NCBIfam" id="TIGR03943">
    <property type="entry name" value="TIGR03943 family putative permease subunit"/>
    <property type="match status" value="1"/>
</dbReference>
<keyword evidence="4" id="KW-1185">Reference proteome</keyword>
<comment type="caution">
    <text evidence="3">The sequence shown here is derived from an EMBL/GenBank/DDBJ whole genome shotgun (WGS) entry which is preliminary data.</text>
</comment>
<evidence type="ECO:0000313" key="3">
    <source>
        <dbReference type="EMBL" id="NYI99394.1"/>
    </source>
</evidence>
<evidence type="ECO:0000259" key="2">
    <source>
        <dbReference type="Pfam" id="PF21537"/>
    </source>
</evidence>
<dbReference type="Proteomes" id="UP000530424">
    <property type="component" value="Unassembled WGS sequence"/>
</dbReference>
<dbReference type="InterPro" id="IPR015402">
    <property type="entry name" value="DUF1980"/>
</dbReference>
<accession>A0A853BWE3</accession>
<gene>
    <name evidence="3" type="ORF">HNR19_000093</name>
</gene>
<keyword evidence="1" id="KW-1133">Transmembrane helix</keyword>
<sequence length="232" mass="24562">MGDPVTRAAQALVLTALGGIALRVSWTDEYARYVNEWMRWPLFASGLLLVGLAATAALGPMADDEEEHTTTRFAWLLLLPVLVAFVVQPPALGAYVAERNANDLDASAYTDVAVAPLPEGEVSDLPVASFVARAATDEGSSLVDRDVRLTGFVTVDDGGSWYVTRLSIACCAADAAAFRVRVDGAEAPPEEQWIEVTGTWVEGTGVGSGRGETPALAAADVVTIEPPQRPYE</sequence>
<name>A0A853BWE3_9ACTN</name>
<proteinExistence type="predicted"/>
<evidence type="ECO:0000313" key="4">
    <source>
        <dbReference type="Proteomes" id="UP000530424"/>
    </source>
</evidence>